<proteinExistence type="predicted"/>
<organism evidence="3 4">
    <name type="scientific">Dokdonella soli</name>
    <dbReference type="NCBI Taxonomy" id="529810"/>
    <lineage>
        <taxon>Bacteria</taxon>
        <taxon>Pseudomonadati</taxon>
        <taxon>Pseudomonadota</taxon>
        <taxon>Gammaproteobacteria</taxon>
        <taxon>Lysobacterales</taxon>
        <taxon>Rhodanobacteraceae</taxon>
        <taxon>Dokdonella</taxon>
    </lineage>
</organism>
<dbReference type="PANTHER" id="PTHR32309">
    <property type="entry name" value="TYROSINE-PROTEIN KINASE"/>
    <property type="match status" value="1"/>
</dbReference>
<dbReference type="NCBIfam" id="TIGR03007">
    <property type="entry name" value="pepcterm_ChnLen"/>
    <property type="match status" value="1"/>
</dbReference>
<dbReference type="Proteomes" id="UP001501523">
    <property type="component" value="Unassembled WGS sequence"/>
</dbReference>
<keyword evidence="2" id="KW-0812">Transmembrane</keyword>
<evidence type="ECO:0000313" key="3">
    <source>
        <dbReference type="EMBL" id="GAA0715671.1"/>
    </source>
</evidence>
<dbReference type="PANTHER" id="PTHR32309:SF13">
    <property type="entry name" value="FERRIC ENTEROBACTIN TRANSPORT PROTEIN FEPE"/>
    <property type="match status" value="1"/>
</dbReference>
<keyword evidence="4" id="KW-1185">Reference proteome</keyword>
<evidence type="ECO:0008006" key="5">
    <source>
        <dbReference type="Google" id="ProtNLM"/>
    </source>
</evidence>
<dbReference type="InterPro" id="IPR014345">
    <property type="entry name" value="XrtA_polysacc_chain"/>
</dbReference>
<sequence length="515" mass="57396">MTTDLVPAAEIVPALYREGRRHGVTLAILFAIIALVALVIGALWAKTYTASTTILAQASDIIQPLMEGRAVPTGNKDRAGLARQVVFGQKVMTELLKTGGWAAQNPSPVAQDKIIEQIKDRTSITSPRPDLIQITYRDTDRKRAFDITERMAALFIQESRATKERESREAFEFIDNQVKDYHKKLTDAEASLLKYRSANADAQPGSATDANARIGALRTEIEQARMSLMEQQSGEGALAAQLSGESQVTAVQTREGLYRAQLVDLQAQLDRLLLTYTEQYPDVVRTRHQMQDLQRQLAAEGQRKNTQSDASAKNPFDNAQFNPHYQDLRNRLGQARAQTAATRSRMSAAESMLKDEMERSRRIAASEGALAELTRDYEVNRDIYQDLLKRRENARVSMVMDEEQRGLTLRIQDPAVMPQRPSGLRLMHFALGGLVLAVAVPLGLLFARVRFDPRVLSAPQLERLTGITVMATVPAYTTSRDRLRDRTRMSLAALLVIATLAAYGLTYWIRLAGNS</sequence>
<dbReference type="InterPro" id="IPR050445">
    <property type="entry name" value="Bact_polysacc_biosynth/exp"/>
</dbReference>
<name>A0ABP3TSI8_9GAMM</name>
<protein>
    <recommendedName>
        <fullName evidence="5">Chain length-determining protein</fullName>
    </recommendedName>
</protein>
<feature type="transmembrane region" description="Helical" evidence="2">
    <location>
        <begin position="24"/>
        <end position="45"/>
    </location>
</feature>
<feature type="transmembrane region" description="Helical" evidence="2">
    <location>
        <begin position="489"/>
        <end position="509"/>
    </location>
</feature>
<feature type="transmembrane region" description="Helical" evidence="2">
    <location>
        <begin position="426"/>
        <end position="447"/>
    </location>
</feature>
<gene>
    <name evidence="3" type="ORF">GCM10009105_21270</name>
</gene>
<comment type="caution">
    <text evidence="3">The sequence shown here is derived from an EMBL/GenBank/DDBJ whole genome shotgun (WGS) entry which is preliminary data.</text>
</comment>
<feature type="region of interest" description="Disordered" evidence="1">
    <location>
        <begin position="294"/>
        <end position="322"/>
    </location>
</feature>
<evidence type="ECO:0000313" key="4">
    <source>
        <dbReference type="Proteomes" id="UP001501523"/>
    </source>
</evidence>
<keyword evidence="2" id="KW-1133">Transmembrane helix</keyword>
<accession>A0ABP3TSI8</accession>
<reference evidence="4" key="1">
    <citation type="journal article" date="2019" name="Int. J. Syst. Evol. Microbiol.">
        <title>The Global Catalogue of Microorganisms (GCM) 10K type strain sequencing project: providing services to taxonomists for standard genome sequencing and annotation.</title>
        <authorList>
            <consortium name="The Broad Institute Genomics Platform"/>
            <consortium name="The Broad Institute Genome Sequencing Center for Infectious Disease"/>
            <person name="Wu L."/>
            <person name="Ma J."/>
        </authorList>
    </citation>
    <scope>NUCLEOTIDE SEQUENCE [LARGE SCALE GENOMIC DNA]</scope>
    <source>
        <strain evidence="4">JCM 15421</strain>
    </source>
</reference>
<feature type="compositionally biased region" description="Polar residues" evidence="1">
    <location>
        <begin position="304"/>
        <end position="322"/>
    </location>
</feature>
<evidence type="ECO:0000256" key="2">
    <source>
        <dbReference type="SAM" id="Phobius"/>
    </source>
</evidence>
<dbReference type="RefSeq" id="WP_343790764.1">
    <property type="nucleotide sequence ID" value="NZ_BAAAEU010000010.1"/>
</dbReference>
<keyword evidence="2" id="KW-0472">Membrane</keyword>
<evidence type="ECO:0000256" key="1">
    <source>
        <dbReference type="SAM" id="MobiDB-lite"/>
    </source>
</evidence>
<dbReference type="EMBL" id="BAAAEU010000010">
    <property type="protein sequence ID" value="GAA0715671.1"/>
    <property type="molecule type" value="Genomic_DNA"/>
</dbReference>